<evidence type="ECO:0000313" key="5">
    <source>
        <dbReference type="Proteomes" id="UP000093053"/>
    </source>
</evidence>
<dbReference type="SUPFAM" id="SSF50346">
    <property type="entry name" value="PRC-barrel domain"/>
    <property type="match status" value="1"/>
</dbReference>
<dbReference type="InterPro" id="IPR027275">
    <property type="entry name" value="PRC-brl_dom"/>
</dbReference>
<dbReference type="GO" id="GO:0030077">
    <property type="term" value="C:plasma membrane light-harvesting complex"/>
    <property type="evidence" value="ECO:0007669"/>
    <property type="project" value="InterPro"/>
</dbReference>
<evidence type="ECO:0000256" key="1">
    <source>
        <dbReference type="SAM" id="MobiDB-lite"/>
    </source>
</evidence>
<protein>
    <recommendedName>
        <fullName evidence="6">Photosystem reaction center subunit H</fullName>
    </recommendedName>
</protein>
<dbReference type="Pfam" id="PF09557">
    <property type="entry name" value="DUF2382"/>
    <property type="match status" value="1"/>
</dbReference>
<dbReference type="Proteomes" id="UP000093053">
    <property type="component" value="Chromosome"/>
</dbReference>
<dbReference type="GO" id="GO:0019684">
    <property type="term" value="P:photosynthesis, light reaction"/>
    <property type="evidence" value="ECO:0007669"/>
    <property type="project" value="InterPro"/>
</dbReference>
<evidence type="ECO:0000259" key="3">
    <source>
        <dbReference type="Pfam" id="PF09557"/>
    </source>
</evidence>
<dbReference type="PANTHER" id="PTHR38463:SF1">
    <property type="entry name" value="STRESS RESPONSE PROTEIN YSNF"/>
    <property type="match status" value="1"/>
</dbReference>
<dbReference type="EMBL" id="CP016793">
    <property type="protein sequence ID" value="ANZ40268.1"/>
    <property type="molecule type" value="Genomic_DNA"/>
</dbReference>
<dbReference type="RefSeq" id="WP_065918607.1">
    <property type="nucleotide sequence ID" value="NZ_CP016793.1"/>
</dbReference>
<dbReference type="AlphaFoldDB" id="A0A1B2HRD4"/>
<feature type="domain" description="DUF2382" evidence="3">
    <location>
        <begin position="129"/>
        <end position="234"/>
    </location>
</feature>
<proteinExistence type="predicted"/>
<dbReference type="OrthoDB" id="3712018at2"/>
<dbReference type="InterPro" id="IPR019060">
    <property type="entry name" value="DUF2382"/>
</dbReference>
<dbReference type="STRING" id="1586287.BBK82_33800"/>
<dbReference type="PANTHER" id="PTHR38463">
    <property type="entry name" value="STRESS RESPONSE PROTEIN YSNF"/>
    <property type="match status" value="1"/>
</dbReference>
<evidence type="ECO:0008006" key="6">
    <source>
        <dbReference type="Google" id="ProtNLM"/>
    </source>
</evidence>
<feature type="compositionally biased region" description="Basic and acidic residues" evidence="1">
    <location>
        <begin position="109"/>
        <end position="140"/>
    </location>
</feature>
<organism evidence="4 5">
    <name type="scientific">Lentzea guizhouensis</name>
    <dbReference type="NCBI Taxonomy" id="1586287"/>
    <lineage>
        <taxon>Bacteria</taxon>
        <taxon>Bacillati</taxon>
        <taxon>Actinomycetota</taxon>
        <taxon>Actinomycetes</taxon>
        <taxon>Pseudonocardiales</taxon>
        <taxon>Pseudonocardiaceae</taxon>
        <taxon>Lentzea</taxon>
    </lineage>
</organism>
<dbReference type="KEGG" id="led:BBK82_33800"/>
<feature type="domain" description="PRC-barrel" evidence="2">
    <location>
        <begin position="10"/>
        <end position="75"/>
    </location>
</feature>
<feature type="region of interest" description="Disordered" evidence="1">
    <location>
        <begin position="215"/>
        <end position="242"/>
    </location>
</feature>
<dbReference type="InterPro" id="IPR014747">
    <property type="entry name" value="Bac_photo_RC_H_C"/>
</dbReference>
<dbReference type="Gene3D" id="3.90.50.10">
    <property type="entry name" value="Photosynthetic Reaction Center, subunit H, domain 2"/>
    <property type="match status" value="1"/>
</dbReference>
<name>A0A1B2HRD4_9PSEU</name>
<feature type="compositionally biased region" description="Basic and acidic residues" evidence="1">
    <location>
        <begin position="226"/>
        <end position="242"/>
    </location>
</feature>
<dbReference type="Pfam" id="PF05239">
    <property type="entry name" value="PRC"/>
    <property type="match status" value="1"/>
</dbReference>
<evidence type="ECO:0000313" key="4">
    <source>
        <dbReference type="EMBL" id="ANZ40268.1"/>
    </source>
</evidence>
<gene>
    <name evidence="4" type="ORF">BBK82_33800</name>
</gene>
<keyword evidence="5" id="KW-1185">Reference proteome</keyword>
<evidence type="ECO:0000259" key="2">
    <source>
        <dbReference type="Pfam" id="PF05239"/>
    </source>
</evidence>
<sequence>MIDRTQLEALYDCDVIDRKGERIGSVKQVWLDDVDGAPTWAEVHTGLFGLKESFVPIQQARVSAGAITVPVDKELVKEAPKIDVDGQQMTDDQQQELYRHYGMIPSAKTGEHDRLPKHGRRDDDSMSVTRSEERMDVGTREVESGRVRLVKHVVTEQRNVTVPVSHEEVRVVREPVEGQAAGSFEDEEASVTLHREEPVVQKRAEAVERVRLEKENVTEQRQVSGEVRKERVDVERDDDSRR</sequence>
<dbReference type="InterPro" id="IPR052967">
    <property type="entry name" value="Stress_Response_Assoc"/>
</dbReference>
<dbReference type="InterPro" id="IPR011033">
    <property type="entry name" value="PRC_barrel-like_sf"/>
</dbReference>
<accession>A0A1B2HRD4</accession>
<reference evidence="4 5" key="1">
    <citation type="submission" date="2016-07" db="EMBL/GenBank/DDBJ databases">
        <title>Complete genome sequence of the Lentzea guizhouensis DHS C013.</title>
        <authorList>
            <person name="Cao C."/>
        </authorList>
    </citation>
    <scope>NUCLEOTIDE SEQUENCE [LARGE SCALE GENOMIC DNA]</scope>
    <source>
        <strain evidence="4 5">DHS C013</strain>
    </source>
</reference>
<feature type="region of interest" description="Disordered" evidence="1">
    <location>
        <begin position="107"/>
        <end position="140"/>
    </location>
</feature>